<gene>
    <name evidence="3" type="ORF">AMECASPLE_033467</name>
</gene>
<dbReference type="EMBL" id="JAHRIP010013950">
    <property type="protein sequence ID" value="MEQ2285584.1"/>
    <property type="molecule type" value="Genomic_DNA"/>
</dbReference>
<keyword evidence="1" id="KW-0175">Coiled coil</keyword>
<evidence type="ECO:0000313" key="4">
    <source>
        <dbReference type="Proteomes" id="UP001469553"/>
    </source>
</evidence>
<proteinExistence type="predicted"/>
<sequence>MPNIMKMIKMESVRGSRMGKRDGNKKTMNKELTQERKTAGSSPTHHHLDESNANPLSTDATGLAQILGELRDFRKDMKQQLDDIKSELVSIHKKIKETEDRVDAVEERAQNMERILSKMAELISQQQEKLLDQEGRSQRENIRIYNVPEGAEGLSMRDFVDKLLKDTLEIAPNMELDIERVH</sequence>
<feature type="compositionally biased region" description="Basic and acidic residues" evidence="2">
    <location>
        <begin position="8"/>
        <end position="38"/>
    </location>
</feature>
<dbReference type="Gene3D" id="3.30.70.1820">
    <property type="entry name" value="L1 transposable element, RRM domain"/>
    <property type="match status" value="1"/>
</dbReference>
<name>A0ABV0XVS0_9TELE</name>
<dbReference type="Proteomes" id="UP001469553">
    <property type="component" value="Unassembled WGS sequence"/>
</dbReference>
<evidence type="ECO:0000256" key="1">
    <source>
        <dbReference type="SAM" id="Coils"/>
    </source>
</evidence>
<organism evidence="3 4">
    <name type="scientific">Ameca splendens</name>
    <dbReference type="NCBI Taxonomy" id="208324"/>
    <lineage>
        <taxon>Eukaryota</taxon>
        <taxon>Metazoa</taxon>
        <taxon>Chordata</taxon>
        <taxon>Craniata</taxon>
        <taxon>Vertebrata</taxon>
        <taxon>Euteleostomi</taxon>
        <taxon>Actinopterygii</taxon>
        <taxon>Neopterygii</taxon>
        <taxon>Teleostei</taxon>
        <taxon>Neoteleostei</taxon>
        <taxon>Acanthomorphata</taxon>
        <taxon>Ovalentaria</taxon>
        <taxon>Atherinomorphae</taxon>
        <taxon>Cyprinodontiformes</taxon>
        <taxon>Goodeidae</taxon>
        <taxon>Ameca</taxon>
    </lineage>
</organism>
<reference evidence="3 4" key="1">
    <citation type="submission" date="2021-06" db="EMBL/GenBank/DDBJ databases">
        <authorList>
            <person name="Palmer J.M."/>
        </authorList>
    </citation>
    <scope>NUCLEOTIDE SEQUENCE [LARGE SCALE GENOMIC DNA]</scope>
    <source>
        <strain evidence="3 4">AS_MEX2019</strain>
        <tissue evidence="3">Muscle</tissue>
    </source>
</reference>
<protein>
    <submittedName>
        <fullName evidence="3">Uncharacterized protein</fullName>
    </submittedName>
</protein>
<dbReference type="SUPFAM" id="SSF57997">
    <property type="entry name" value="Tropomyosin"/>
    <property type="match status" value="1"/>
</dbReference>
<evidence type="ECO:0000256" key="2">
    <source>
        <dbReference type="SAM" id="MobiDB-lite"/>
    </source>
</evidence>
<keyword evidence="4" id="KW-1185">Reference proteome</keyword>
<comment type="caution">
    <text evidence="3">The sequence shown here is derived from an EMBL/GenBank/DDBJ whole genome shotgun (WGS) entry which is preliminary data.</text>
</comment>
<feature type="coiled-coil region" evidence="1">
    <location>
        <begin position="67"/>
        <end position="129"/>
    </location>
</feature>
<dbReference type="PANTHER" id="PTHR11505">
    <property type="entry name" value="L1 TRANSPOSABLE ELEMENT-RELATED"/>
    <property type="match status" value="1"/>
</dbReference>
<feature type="region of interest" description="Disordered" evidence="2">
    <location>
        <begin position="1"/>
        <end position="58"/>
    </location>
</feature>
<evidence type="ECO:0000313" key="3">
    <source>
        <dbReference type="EMBL" id="MEQ2285584.1"/>
    </source>
</evidence>
<accession>A0ABV0XVS0</accession>
<dbReference type="InterPro" id="IPR004244">
    <property type="entry name" value="Transposase_22"/>
</dbReference>